<evidence type="ECO:0000256" key="3">
    <source>
        <dbReference type="ARBA" id="ARBA00023163"/>
    </source>
</evidence>
<keyword evidence="1" id="KW-0805">Transcription regulation</keyword>
<accession>A0A1I6UEH4</accession>
<dbReference type="PROSITE" id="PS50042">
    <property type="entry name" value="CNMP_BINDING_3"/>
    <property type="match status" value="1"/>
</dbReference>
<dbReference type="SUPFAM" id="SSF51206">
    <property type="entry name" value="cAMP-binding domain-like"/>
    <property type="match status" value="1"/>
</dbReference>
<keyword evidence="2" id="KW-0238">DNA-binding</keyword>
<evidence type="ECO:0000259" key="4">
    <source>
        <dbReference type="PROSITE" id="PS50042"/>
    </source>
</evidence>
<dbReference type="InterPro" id="IPR050397">
    <property type="entry name" value="Env_Response_Regulators"/>
</dbReference>
<dbReference type="EMBL" id="FPAG01000007">
    <property type="protein sequence ID" value="SFS99866.1"/>
    <property type="molecule type" value="Genomic_DNA"/>
</dbReference>
<dbReference type="SUPFAM" id="SSF46785">
    <property type="entry name" value="Winged helix' DNA-binding domain"/>
    <property type="match status" value="1"/>
</dbReference>
<dbReference type="InterPro" id="IPR036390">
    <property type="entry name" value="WH_DNA-bd_sf"/>
</dbReference>
<name>A0A1I6UEH4_9FLAO</name>
<proteinExistence type="predicted"/>
<dbReference type="PANTHER" id="PTHR24567">
    <property type="entry name" value="CRP FAMILY TRANSCRIPTIONAL REGULATORY PROTEIN"/>
    <property type="match status" value="1"/>
</dbReference>
<evidence type="ECO:0000256" key="2">
    <source>
        <dbReference type="ARBA" id="ARBA00023125"/>
    </source>
</evidence>
<dbReference type="InterPro" id="IPR018490">
    <property type="entry name" value="cNMP-bd_dom_sf"/>
</dbReference>
<dbReference type="InterPro" id="IPR000595">
    <property type="entry name" value="cNMP-bd_dom"/>
</dbReference>
<gene>
    <name evidence="6" type="ORF">SAMN04487906_2421</name>
</gene>
<dbReference type="Pfam" id="PF00027">
    <property type="entry name" value="cNMP_binding"/>
    <property type="match status" value="1"/>
</dbReference>
<dbReference type="AlphaFoldDB" id="A0A1I6UEH4"/>
<dbReference type="CDD" id="cd00038">
    <property type="entry name" value="CAP_ED"/>
    <property type="match status" value="1"/>
</dbReference>
<feature type="domain" description="Cyclic nucleotide-binding" evidence="4">
    <location>
        <begin position="20"/>
        <end position="115"/>
    </location>
</feature>
<dbReference type="GO" id="GO:0003700">
    <property type="term" value="F:DNA-binding transcription factor activity"/>
    <property type="evidence" value="ECO:0007669"/>
    <property type="project" value="TreeGrafter"/>
</dbReference>
<dbReference type="InterPro" id="IPR036388">
    <property type="entry name" value="WH-like_DNA-bd_sf"/>
</dbReference>
<evidence type="ECO:0000313" key="7">
    <source>
        <dbReference type="Proteomes" id="UP000183209"/>
    </source>
</evidence>
<dbReference type="GO" id="GO:0003677">
    <property type="term" value="F:DNA binding"/>
    <property type="evidence" value="ECO:0007669"/>
    <property type="project" value="UniProtKB-KW"/>
</dbReference>
<keyword evidence="3" id="KW-0804">Transcription</keyword>
<sequence length="234" mass="26989">MESGFKTYQKYLDSLRENPLLNTVSDSELNNLLQLGSAEEWPKKTCIIDCKRALYKFHIIISGRLKIYKTNGSNNRHLTLFMLRKGDMFDVLSLLDNQEHHVYYETLDELKVLCIPIVNMKTWIDKNPGFTQNLLTYLTKQIRTLENYVIDVSLEDTSTRLAKLLLNHSNKKSNTIDGISDLSHDELAGMIGTTRAVVNRQLQHLREEGIIDITRKHITINNIEALIKITESNK</sequence>
<dbReference type="Pfam" id="PF13545">
    <property type="entry name" value="HTH_Crp_2"/>
    <property type="match status" value="1"/>
</dbReference>
<organism evidence="6 7">
    <name type="scientific">Zhouia amylolytica</name>
    <dbReference type="NCBI Taxonomy" id="376730"/>
    <lineage>
        <taxon>Bacteria</taxon>
        <taxon>Pseudomonadati</taxon>
        <taxon>Bacteroidota</taxon>
        <taxon>Flavobacteriia</taxon>
        <taxon>Flavobacteriales</taxon>
        <taxon>Flavobacteriaceae</taxon>
        <taxon>Zhouia</taxon>
    </lineage>
</organism>
<dbReference type="Gene3D" id="1.10.10.10">
    <property type="entry name" value="Winged helix-like DNA-binding domain superfamily/Winged helix DNA-binding domain"/>
    <property type="match status" value="1"/>
</dbReference>
<feature type="domain" description="HTH crp-type" evidence="5">
    <location>
        <begin position="155"/>
        <end position="224"/>
    </location>
</feature>
<evidence type="ECO:0000259" key="5">
    <source>
        <dbReference type="PROSITE" id="PS51063"/>
    </source>
</evidence>
<dbReference type="Proteomes" id="UP000183209">
    <property type="component" value="Unassembled WGS sequence"/>
</dbReference>
<evidence type="ECO:0000313" key="6">
    <source>
        <dbReference type="EMBL" id="SFS99866.1"/>
    </source>
</evidence>
<dbReference type="SMART" id="SM00419">
    <property type="entry name" value="HTH_CRP"/>
    <property type="match status" value="1"/>
</dbReference>
<reference evidence="6 7" key="1">
    <citation type="submission" date="2016-10" db="EMBL/GenBank/DDBJ databases">
        <authorList>
            <person name="de Groot N.N."/>
        </authorList>
    </citation>
    <scope>NUCLEOTIDE SEQUENCE [LARGE SCALE GENOMIC DNA]</scope>
    <source>
        <strain evidence="6 7">CGMCC 1.6114</strain>
    </source>
</reference>
<protein>
    <submittedName>
        <fullName evidence="6">Cyclic nucleotide-binding domain-containing protein</fullName>
    </submittedName>
</protein>
<evidence type="ECO:0000256" key="1">
    <source>
        <dbReference type="ARBA" id="ARBA00023015"/>
    </source>
</evidence>
<dbReference type="Gene3D" id="2.60.120.10">
    <property type="entry name" value="Jelly Rolls"/>
    <property type="match status" value="1"/>
</dbReference>
<dbReference type="InterPro" id="IPR012318">
    <property type="entry name" value="HTH_CRP"/>
</dbReference>
<dbReference type="InterPro" id="IPR014710">
    <property type="entry name" value="RmlC-like_jellyroll"/>
</dbReference>
<dbReference type="PROSITE" id="PS51063">
    <property type="entry name" value="HTH_CRP_2"/>
    <property type="match status" value="1"/>
</dbReference>
<dbReference type="PANTHER" id="PTHR24567:SF26">
    <property type="entry name" value="REGULATORY PROTEIN YEIL"/>
    <property type="match status" value="1"/>
</dbReference>
<dbReference type="GO" id="GO:0005829">
    <property type="term" value="C:cytosol"/>
    <property type="evidence" value="ECO:0007669"/>
    <property type="project" value="TreeGrafter"/>
</dbReference>